<reference evidence="4 5" key="1">
    <citation type="submission" date="2013-03" db="EMBL/GenBank/DDBJ databases">
        <title>Salinisphaera dokdonensis CL-ES53 Genome Sequencing.</title>
        <authorList>
            <person name="Li C."/>
            <person name="Lai Q."/>
            <person name="Shao Z."/>
        </authorList>
    </citation>
    <scope>NUCLEOTIDE SEQUENCE [LARGE SCALE GENOMIC DNA]</scope>
    <source>
        <strain evidence="4 5">CL-ES53</strain>
    </source>
</reference>
<dbReference type="PANTHER" id="PTHR43673:SF12">
    <property type="entry name" value="PROTEIN DRGA"/>
    <property type="match status" value="1"/>
</dbReference>
<dbReference type="Gene3D" id="3.40.109.10">
    <property type="entry name" value="NADH Oxidase"/>
    <property type="match status" value="1"/>
</dbReference>
<protein>
    <submittedName>
        <fullName evidence="4">Nitroreductase</fullName>
    </submittedName>
</protein>
<dbReference type="CDD" id="cd02137">
    <property type="entry name" value="MhqN-like"/>
    <property type="match status" value="1"/>
</dbReference>
<dbReference type="InterPro" id="IPR029479">
    <property type="entry name" value="Nitroreductase"/>
</dbReference>
<accession>A0ABV2B361</accession>
<dbReference type="InterPro" id="IPR000415">
    <property type="entry name" value="Nitroreductase-like"/>
</dbReference>
<keyword evidence="2" id="KW-0560">Oxidoreductase</keyword>
<evidence type="ECO:0000313" key="4">
    <source>
        <dbReference type="EMBL" id="MES1930325.1"/>
    </source>
</evidence>
<proteinExistence type="inferred from homology"/>
<evidence type="ECO:0000256" key="2">
    <source>
        <dbReference type="ARBA" id="ARBA00023002"/>
    </source>
</evidence>
<dbReference type="EMBL" id="APND01000004">
    <property type="protein sequence ID" value="MES1930325.1"/>
    <property type="molecule type" value="Genomic_DNA"/>
</dbReference>
<name>A0ABV2B361_9GAMM</name>
<dbReference type="SUPFAM" id="SSF55469">
    <property type="entry name" value="FMN-dependent nitroreductase-like"/>
    <property type="match status" value="1"/>
</dbReference>
<dbReference type="RefSeq" id="WP_353112425.1">
    <property type="nucleotide sequence ID" value="NZ_APND01000004.1"/>
</dbReference>
<evidence type="ECO:0000313" key="5">
    <source>
        <dbReference type="Proteomes" id="UP001460888"/>
    </source>
</evidence>
<dbReference type="Proteomes" id="UP001460888">
    <property type="component" value="Unassembled WGS sequence"/>
</dbReference>
<keyword evidence="5" id="KW-1185">Reference proteome</keyword>
<evidence type="ECO:0000259" key="3">
    <source>
        <dbReference type="Pfam" id="PF00881"/>
    </source>
</evidence>
<comment type="caution">
    <text evidence="4">The sequence shown here is derived from an EMBL/GenBank/DDBJ whole genome shotgun (WGS) entry which is preliminary data.</text>
</comment>
<organism evidence="4 5">
    <name type="scientific">Salinisphaera dokdonensis CL-ES53</name>
    <dbReference type="NCBI Taxonomy" id="1304272"/>
    <lineage>
        <taxon>Bacteria</taxon>
        <taxon>Pseudomonadati</taxon>
        <taxon>Pseudomonadota</taxon>
        <taxon>Gammaproteobacteria</taxon>
        <taxon>Salinisphaerales</taxon>
        <taxon>Salinisphaeraceae</taxon>
        <taxon>Salinisphaera</taxon>
    </lineage>
</organism>
<gene>
    <name evidence="4" type="ORF">SADO_13758</name>
</gene>
<sequence>MDVYEAIATRRSVRHFDPEHRMADTEVRELMEHVLLSPTAFNIQNWRFVAVEDDALRGEIRKAAWDQAQITECSLLLVLCMDLKSWAKAPERYWRNAPANVADGMVREIKHFYRDDEALQRDEGMRSCGMAAQTAMLVARAMGYDSCPMDGFDFKRVGHLIDLPPDHRICMMICIGKTLKGAHPRSGQLDLDEVFMRDRFPESEYETE</sequence>
<evidence type="ECO:0000256" key="1">
    <source>
        <dbReference type="ARBA" id="ARBA00007118"/>
    </source>
</evidence>
<dbReference type="PANTHER" id="PTHR43673">
    <property type="entry name" value="NAD(P)H NITROREDUCTASE YDGI-RELATED"/>
    <property type="match status" value="1"/>
</dbReference>
<dbReference type="Pfam" id="PF00881">
    <property type="entry name" value="Nitroreductase"/>
    <property type="match status" value="1"/>
</dbReference>
<feature type="domain" description="Nitroreductase" evidence="3">
    <location>
        <begin position="7"/>
        <end position="177"/>
    </location>
</feature>
<comment type="similarity">
    <text evidence="1">Belongs to the nitroreductase family.</text>
</comment>